<proteinExistence type="predicted"/>
<dbReference type="PANTHER" id="PTHR48108:SF6">
    <property type="entry name" value="CBS DOMAIN-CONTAINING PROTEIN CBSX1, CHLOROPLASTIC"/>
    <property type="match status" value="1"/>
</dbReference>
<name>U3TB64_9CREN</name>
<sequence length="341" mass="37108">MSKRGGGGPRRPARPPIKYIASTPKQTRIVTRSRPEGVRWLRADGTPNWSQRVRRLPGDAKELASRPAVGIHKSAPILSAAEKIASHRVRGLVVIKGGEDGVLEGILLATDLVNYLGGGDYYQIVENRHRDSIYSALRKEVVATIMNRHPITVYVTDDLDTILRIMVGEGVGFLPVLYDDGTLHGVITERNILGRIADMPYDKKVGDYMTSTIVGVDPEAPLKEAMKSMVAHGFRRLPVISSSTGEIKGVITAKDIVAYFGRHEAFKNAQSGRLSEAISIPVYMVMSPEVYTIDEKASVADAARRMLELGVDSLIVVDGGEARGIITERDVLVASIVEGEG</sequence>
<feature type="domain" description="CBS" evidence="3">
    <location>
        <begin position="64"/>
        <end position="124"/>
    </location>
</feature>
<organism evidence="4 5">
    <name type="scientific">Aeropyrum camini SY1 = JCM 12091</name>
    <dbReference type="NCBI Taxonomy" id="1198449"/>
    <lineage>
        <taxon>Archaea</taxon>
        <taxon>Thermoproteota</taxon>
        <taxon>Thermoprotei</taxon>
        <taxon>Desulfurococcales</taxon>
        <taxon>Desulfurococcaceae</taxon>
        <taxon>Aeropyrum</taxon>
    </lineage>
</organism>
<evidence type="ECO:0000256" key="2">
    <source>
        <dbReference type="PROSITE-ProRule" id="PRU00703"/>
    </source>
</evidence>
<dbReference type="InterPro" id="IPR051462">
    <property type="entry name" value="CBS_domain-containing"/>
</dbReference>
<dbReference type="Proteomes" id="UP000016887">
    <property type="component" value="Chromosome"/>
</dbReference>
<dbReference type="RefSeq" id="WP_022540926.1">
    <property type="nucleotide sequence ID" value="NC_022521.1"/>
</dbReference>
<dbReference type="InterPro" id="IPR000644">
    <property type="entry name" value="CBS_dom"/>
</dbReference>
<dbReference type="STRING" id="1198449.ACAM_0177"/>
<protein>
    <recommendedName>
        <fullName evidence="3">CBS domain-containing protein</fullName>
    </recommendedName>
</protein>
<dbReference type="EMBL" id="AP012489">
    <property type="protein sequence ID" value="BAN89646.1"/>
    <property type="molecule type" value="Genomic_DNA"/>
</dbReference>
<dbReference type="GeneID" id="17109720"/>
<gene>
    <name evidence="4" type="ORF">ACAM_0177</name>
</gene>
<dbReference type="PROSITE" id="PS51371">
    <property type="entry name" value="CBS"/>
    <property type="match status" value="4"/>
</dbReference>
<dbReference type="CDD" id="cd17778">
    <property type="entry name" value="CBS_arch_repeat2"/>
    <property type="match status" value="1"/>
</dbReference>
<keyword evidence="1" id="KW-0677">Repeat</keyword>
<evidence type="ECO:0000313" key="4">
    <source>
        <dbReference type="EMBL" id="BAN89646.1"/>
    </source>
</evidence>
<dbReference type="KEGG" id="acj:ACAM_0177"/>
<accession>U3TB64</accession>
<dbReference type="OrthoDB" id="43333at2157"/>
<feature type="domain" description="CBS" evidence="3">
    <location>
        <begin position="146"/>
        <end position="203"/>
    </location>
</feature>
<evidence type="ECO:0000313" key="5">
    <source>
        <dbReference type="Proteomes" id="UP000016887"/>
    </source>
</evidence>
<dbReference type="AlphaFoldDB" id="U3TB64"/>
<dbReference type="SUPFAM" id="SSF54631">
    <property type="entry name" value="CBS-domain pair"/>
    <property type="match status" value="2"/>
</dbReference>
<dbReference type="Pfam" id="PF00571">
    <property type="entry name" value="CBS"/>
    <property type="match status" value="4"/>
</dbReference>
<feature type="domain" description="CBS" evidence="3">
    <location>
        <begin position="209"/>
        <end position="266"/>
    </location>
</feature>
<dbReference type="Gene3D" id="3.10.580.10">
    <property type="entry name" value="CBS-domain"/>
    <property type="match status" value="2"/>
</dbReference>
<keyword evidence="2" id="KW-0129">CBS domain</keyword>
<dbReference type="InterPro" id="IPR046342">
    <property type="entry name" value="CBS_dom_sf"/>
</dbReference>
<evidence type="ECO:0000259" key="3">
    <source>
        <dbReference type="PROSITE" id="PS51371"/>
    </source>
</evidence>
<keyword evidence="5" id="KW-1185">Reference proteome</keyword>
<dbReference type="SMART" id="SM00116">
    <property type="entry name" value="CBS"/>
    <property type="match status" value="4"/>
</dbReference>
<dbReference type="eggNOG" id="arCOG00600">
    <property type="taxonomic scope" value="Archaea"/>
</dbReference>
<dbReference type="CDD" id="cd17777">
    <property type="entry name" value="CBS_arch_repeat1"/>
    <property type="match status" value="1"/>
</dbReference>
<feature type="domain" description="CBS" evidence="3">
    <location>
        <begin position="286"/>
        <end position="341"/>
    </location>
</feature>
<dbReference type="PANTHER" id="PTHR48108">
    <property type="entry name" value="CBS DOMAIN-CONTAINING PROTEIN CBSX2, CHLOROPLASTIC"/>
    <property type="match status" value="1"/>
</dbReference>
<reference evidence="4 5" key="1">
    <citation type="journal article" date="2013" name="Appl. Environ. Microbiol.">
        <title>Variation of the Virus-Related Elements within Syntenic Genomes of the Hyperthermophilic Archaeon Aeropyrum.</title>
        <authorList>
            <person name="Daifuku T."/>
            <person name="Yoshida T."/>
            <person name="Kitamura T."/>
            <person name="Kawaichi S."/>
            <person name="Inoue T."/>
            <person name="Nomura K."/>
            <person name="Yoshida Y."/>
            <person name="Kuno S."/>
            <person name="Sako Y."/>
        </authorList>
    </citation>
    <scope>NUCLEOTIDE SEQUENCE [LARGE SCALE GENOMIC DNA]</scope>
    <source>
        <strain evidence="4 5">SY1</strain>
    </source>
</reference>
<evidence type="ECO:0000256" key="1">
    <source>
        <dbReference type="ARBA" id="ARBA00022737"/>
    </source>
</evidence>